<dbReference type="EMBL" id="JH000270">
    <property type="protein sequence ID" value="EGW08393.1"/>
    <property type="molecule type" value="Genomic_DNA"/>
</dbReference>
<organism evidence="1 2">
    <name type="scientific">Cricetulus griseus</name>
    <name type="common">Chinese hamster</name>
    <name type="synonym">Cricetulus barabensis griseus</name>
    <dbReference type="NCBI Taxonomy" id="10029"/>
    <lineage>
        <taxon>Eukaryota</taxon>
        <taxon>Metazoa</taxon>
        <taxon>Chordata</taxon>
        <taxon>Craniata</taxon>
        <taxon>Vertebrata</taxon>
        <taxon>Euteleostomi</taxon>
        <taxon>Mammalia</taxon>
        <taxon>Eutheria</taxon>
        <taxon>Euarchontoglires</taxon>
        <taxon>Glires</taxon>
        <taxon>Rodentia</taxon>
        <taxon>Myomorpha</taxon>
        <taxon>Muroidea</taxon>
        <taxon>Cricetidae</taxon>
        <taxon>Cricetinae</taxon>
        <taxon>Cricetulus</taxon>
    </lineage>
</organism>
<sequence>MATIVAADRSELNLQICPLPCPALKKFLLIIAASYSSLGMNLKISRLVTLATLRAIVTFIHVN</sequence>
<dbReference type="AlphaFoldDB" id="G3HBK1"/>
<evidence type="ECO:0000313" key="2">
    <source>
        <dbReference type="Proteomes" id="UP000001075"/>
    </source>
</evidence>
<proteinExistence type="predicted"/>
<accession>G3HBK1</accession>
<name>G3HBK1_CRIGR</name>
<reference evidence="2" key="1">
    <citation type="journal article" date="2011" name="Nat. Biotechnol.">
        <title>The genomic sequence of the Chinese hamster ovary (CHO)-K1 cell line.</title>
        <authorList>
            <person name="Xu X."/>
            <person name="Nagarajan H."/>
            <person name="Lewis N.E."/>
            <person name="Pan S."/>
            <person name="Cai Z."/>
            <person name="Liu X."/>
            <person name="Chen W."/>
            <person name="Xie M."/>
            <person name="Wang W."/>
            <person name="Hammond S."/>
            <person name="Andersen M.R."/>
            <person name="Neff N."/>
            <person name="Passarelli B."/>
            <person name="Koh W."/>
            <person name="Fan H.C."/>
            <person name="Wang J."/>
            <person name="Gui Y."/>
            <person name="Lee K.H."/>
            <person name="Betenbaugh M.J."/>
            <person name="Quake S.R."/>
            <person name="Famili I."/>
            <person name="Palsson B.O."/>
            <person name="Wang J."/>
        </authorList>
    </citation>
    <scope>NUCLEOTIDE SEQUENCE [LARGE SCALE GENOMIC DNA]</scope>
    <source>
        <strain evidence="2">CHO K1 cell line</strain>
    </source>
</reference>
<gene>
    <name evidence="1" type="ORF">I79_007833</name>
</gene>
<dbReference type="Proteomes" id="UP000001075">
    <property type="component" value="Unassembled WGS sequence"/>
</dbReference>
<protein>
    <submittedName>
        <fullName evidence="1">Uncharacterized protein</fullName>
    </submittedName>
</protein>
<dbReference type="InParanoid" id="G3HBK1"/>
<evidence type="ECO:0000313" key="1">
    <source>
        <dbReference type="EMBL" id="EGW08393.1"/>
    </source>
</evidence>